<sequence>MVKDFSVKLLLRRKPLQAELLFTSKPVLGHFDENAPKEIHIDACGYGIGLIFEWRFKWERKDNLLRISHLNESRA</sequence>
<evidence type="ECO:0000313" key="2">
    <source>
        <dbReference type="Proteomes" id="UP001235939"/>
    </source>
</evidence>
<evidence type="ECO:0000313" key="1">
    <source>
        <dbReference type="EMBL" id="UYV68312.1"/>
    </source>
</evidence>
<keyword evidence="2" id="KW-1185">Reference proteome</keyword>
<name>A0ABY6KKI0_9ARAC</name>
<proteinExistence type="predicted"/>
<gene>
    <name evidence="1" type="ORF">LAZ67_5003826</name>
</gene>
<accession>A0ABY6KKI0</accession>
<reference evidence="1 2" key="1">
    <citation type="submission" date="2022-01" db="EMBL/GenBank/DDBJ databases">
        <title>A chromosomal length assembly of Cordylochernes scorpioides.</title>
        <authorList>
            <person name="Zeh D."/>
            <person name="Zeh J."/>
        </authorList>
    </citation>
    <scope>NUCLEOTIDE SEQUENCE [LARGE SCALE GENOMIC DNA]</scope>
    <source>
        <strain evidence="1">IN4F17</strain>
        <tissue evidence="1">Whole Body</tissue>
    </source>
</reference>
<dbReference type="Proteomes" id="UP001235939">
    <property type="component" value="Chromosome 05"/>
</dbReference>
<dbReference type="EMBL" id="CP092867">
    <property type="protein sequence ID" value="UYV68312.1"/>
    <property type="molecule type" value="Genomic_DNA"/>
</dbReference>
<organism evidence="1 2">
    <name type="scientific">Cordylochernes scorpioides</name>
    <dbReference type="NCBI Taxonomy" id="51811"/>
    <lineage>
        <taxon>Eukaryota</taxon>
        <taxon>Metazoa</taxon>
        <taxon>Ecdysozoa</taxon>
        <taxon>Arthropoda</taxon>
        <taxon>Chelicerata</taxon>
        <taxon>Arachnida</taxon>
        <taxon>Pseudoscorpiones</taxon>
        <taxon>Cheliferoidea</taxon>
        <taxon>Chernetidae</taxon>
        <taxon>Cordylochernes</taxon>
    </lineage>
</organism>
<protein>
    <submittedName>
        <fullName evidence="1">Uncharacterized protein</fullName>
    </submittedName>
</protein>